<dbReference type="EMBL" id="JAAEDH010000003">
    <property type="protein sequence ID" value="MBR0654370.1"/>
    <property type="molecule type" value="Genomic_DNA"/>
</dbReference>
<reference evidence="3" key="1">
    <citation type="submission" date="2020-01" db="EMBL/GenBank/DDBJ databases">
        <authorList>
            <person name="Rat A."/>
        </authorList>
    </citation>
    <scope>NUCLEOTIDE SEQUENCE</scope>
    <source>
        <strain evidence="3">LMG 28251</strain>
    </source>
</reference>
<evidence type="ECO:0000259" key="2">
    <source>
        <dbReference type="Pfam" id="PF12850"/>
    </source>
</evidence>
<keyword evidence="4" id="KW-1185">Reference proteome</keyword>
<proteinExistence type="inferred from homology"/>
<dbReference type="GO" id="GO:0016791">
    <property type="term" value="F:phosphatase activity"/>
    <property type="evidence" value="ECO:0007669"/>
    <property type="project" value="TreeGrafter"/>
</dbReference>
<dbReference type="InterPro" id="IPR024654">
    <property type="entry name" value="Calcineurin-like_PHP_lpxH"/>
</dbReference>
<dbReference type="RefSeq" id="WP_211873181.1">
    <property type="nucleotide sequence ID" value="NZ_JAAEDH010000003.1"/>
</dbReference>
<organism evidence="3 4">
    <name type="scientific">Plastoroseomonas arctica</name>
    <dbReference type="NCBI Taxonomy" id="1509237"/>
    <lineage>
        <taxon>Bacteria</taxon>
        <taxon>Pseudomonadati</taxon>
        <taxon>Pseudomonadota</taxon>
        <taxon>Alphaproteobacteria</taxon>
        <taxon>Acetobacterales</taxon>
        <taxon>Acetobacteraceae</taxon>
        <taxon>Plastoroseomonas</taxon>
    </lineage>
</organism>
<sequence>MLIALMSDIHGNLEAFSACLADADQAAPGARLVALGDFVGYGADPNAVTRLAMGRATIAIRGNHDEAATSDLSGMTADAAAAIAWTRTTLAPDVRDWLARLPLEAVEEDRLYVHAEASRPGGWRYVMDADTARHSIEATEARLTFTGHTHVPVLFGLTATEKITRFRPVPDVPVPMPRPRRWLAGVGSVGQPRDGNPAACYAIFDTDTAELTFRRVAYDIATAAAKIRAAGLPERLASRLLHGH</sequence>
<dbReference type="SUPFAM" id="SSF56300">
    <property type="entry name" value="Metallo-dependent phosphatases"/>
    <property type="match status" value="1"/>
</dbReference>
<dbReference type="PANTHER" id="PTHR42850">
    <property type="entry name" value="METALLOPHOSPHOESTERASE"/>
    <property type="match status" value="1"/>
</dbReference>
<dbReference type="InterPro" id="IPR050126">
    <property type="entry name" value="Ap4A_hydrolase"/>
</dbReference>
<dbReference type="CDD" id="cd00838">
    <property type="entry name" value="MPP_superfamily"/>
    <property type="match status" value="1"/>
</dbReference>
<dbReference type="PIRSF" id="PIRSF000883">
    <property type="entry name" value="Pesterase_MJ0912"/>
    <property type="match status" value="1"/>
</dbReference>
<evidence type="ECO:0000256" key="1">
    <source>
        <dbReference type="ARBA" id="ARBA00008950"/>
    </source>
</evidence>
<feature type="domain" description="Calcineurin-like phosphoesterase" evidence="2">
    <location>
        <begin position="1"/>
        <end position="208"/>
    </location>
</feature>
<dbReference type="GO" id="GO:0005737">
    <property type="term" value="C:cytoplasm"/>
    <property type="evidence" value="ECO:0007669"/>
    <property type="project" value="TreeGrafter"/>
</dbReference>
<accession>A0AAF1JV38</accession>
<dbReference type="InterPro" id="IPR011152">
    <property type="entry name" value="Pesterase_MJ0912"/>
</dbReference>
<protein>
    <submittedName>
        <fullName evidence="3">Metallophosphoesterase family protein</fullName>
    </submittedName>
</protein>
<dbReference type="Gene3D" id="3.60.21.10">
    <property type="match status" value="1"/>
</dbReference>
<dbReference type="InterPro" id="IPR029052">
    <property type="entry name" value="Metallo-depent_PP-like"/>
</dbReference>
<dbReference type="PANTHER" id="PTHR42850:SF2">
    <property type="entry name" value="BLL5683 PROTEIN"/>
    <property type="match status" value="1"/>
</dbReference>
<evidence type="ECO:0000313" key="4">
    <source>
        <dbReference type="Proteomes" id="UP001196068"/>
    </source>
</evidence>
<evidence type="ECO:0000313" key="3">
    <source>
        <dbReference type="EMBL" id="MBR0654370.1"/>
    </source>
</evidence>
<reference evidence="3" key="2">
    <citation type="journal article" date="2021" name="Syst. Appl. Microbiol.">
        <title>Roseomonas hellenica sp. nov., isolated from roots of wild-growing Alkanna tinctoria.</title>
        <authorList>
            <person name="Rat A."/>
            <person name="Naranjo H.D."/>
            <person name="Lebbe L."/>
            <person name="Cnockaert M."/>
            <person name="Krigas N."/>
            <person name="Grigoriadou K."/>
            <person name="Maloupa E."/>
            <person name="Willems A."/>
        </authorList>
    </citation>
    <scope>NUCLEOTIDE SEQUENCE</scope>
    <source>
        <strain evidence="3">LMG 28251</strain>
    </source>
</reference>
<dbReference type="Proteomes" id="UP001196068">
    <property type="component" value="Unassembled WGS sequence"/>
</dbReference>
<gene>
    <name evidence="3" type="ORF">GXW79_04670</name>
</gene>
<dbReference type="AlphaFoldDB" id="A0AAF1JV38"/>
<name>A0AAF1JV38_9PROT</name>
<comment type="similarity">
    <text evidence="1">Belongs to the metallophosphoesterase superfamily. YfcE family.</text>
</comment>
<comment type="caution">
    <text evidence="3">The sequence shown here is derived from an EMBL/GenBank/DDBJ whole genome shotgun (WGS) entry which is preliminary data.</text>
</comment>
<dbReference type="Pfam" id="PF12850">
    <property type="entry name" value="Metallophos_2"/>
    <property type="match status" value="1"/>
</dbReference>